<gene>
    <name evidence="4" type="primary">LOC119634921</name>
</gene>
<dbReference type="Proteomes" id="UP000092443">
    <property type="component" value="Unplaced"/>
</dbReference>
<dbReference type="GO" id="GO:0031048">
    <property type="term" value="P:regulatory ncRNA-mediated heterochromatin formation"/>
    <property type="evidence" value="ECO:0007669"/>
    <property type="project" value="TreeGrafter"/>
</dbReference>
<dbReference type="Pfam" id="PF13087">
    <property type="entry name" value="AAA_12"/>
    <property type="match status" value="1"/>
</dbReference>
<evidence type="ECO:0000256" key="1">
    <source>
        <dbReference type="SAM" id="MobiDB-lite"/>
    </source>
</evidence>
<accession>A0A8U0WJI2</accession>
<dbReference type="RefSeq" id="XP_037885285.1">
    <property type="nucleotide sequence ID" value="XM_038029357.1"/>
</dbReference>
<dbReference type="InterPro" id="IPR041677">
    <property type="entry name" value="DNA2/NAM7_AAA_11"/>
</dbReference>
<evidence type="ECO:0000259" key="2">
    <source>
        <dbReference type="SMART" id="SM00382"/>
    </source>
</evidence>
<keyword evidence="3" id="KW-1185">Reference proteome</keyword>
<protein>
    <submittedName>
        <fullName evidence="4">NFX1-type zinc finger-containing protein 1</fullName>
    </submittedName>
</protein>
<dbReference type="PANTHER" id="PTHR10887:SF341">
    <property type="entry name" value="NFX1-TYPE ZINC FINGER-CONTAINING PROTEIN 1"/>
    <property type="match status" value="1"/>
</dbReference>
<dbReference type="GO" id="GO:0031380">
    <property type="term" value="C:nuclear RNA-directed RNA polymerase complex"/>
    <property type="evidence" value="ECO:0007669"/>
    <property type="project" value="TreeGrafter"/>
</dbReference>
<dbReference type="InterPro" id="IPR027417">
    <property type="entry name" value="P-loop_NTPase"/>
</dbReference>
<dbReference type="GO" id="GO:0004386">
    <property type="term" value="F:helicase activity"/>
    <property type="evidence" value="ECO:0007669"/>
    <property type="project" value="InterPro"/>
</dbReference>
<dbReference type="CDD" id="cd17936">
    <property type="entry name" value="EEXXEc_NFX1"/>
    <property type="match status" value="1"/>
</dbReference>
<feature type="compositionally biased region" description="Basic residues" evidence="1">
    <location>
        <begin position="131"/>
        <end position="140"/>
    </location>
</feature>
<organism evidence="3 4">
    <name type="scientific">Glossina fuscipes</name>
    <dbReference type="NCBI Taxonomy" id="7396"/>
    <lineage>
        <taxon>Eukaryota</taxon>
        <taxon>Metazoa</taxon>
        <taxon>Ecdysozoa</taxon>
        <taxon>Arthropoda</taxon>
        <taxon>Hexapoda</taxon>
        <taxon>Insecta</taxon>
        <taxon>Pterygota</taxon>
        <taxon>Neoptera</taxon>
        <taxon>Endopterygota</taxon>
        <taxon>Diptera</taxon>
        <taxon>Brachycera</taxon>
        <taxon>Muscomorpha</taxon>
        <taxon>Hippoboscoidea</taxon>
        <taxon>Glossinidae</taxon>
        <taxon>Glossina</taxon>
    </lineage>
</organism>
<dbReference type="CDD" id="cd18808">
    <property type="entry name" value="SF1_C_Upf1"/>
    <property type="match status" value="1"/>
</dbReference>
<reference evidence="4" key="1">
    <citation type="submission" date="2025-08" db="UniProtKB">
        <authorList>
            <consortium name="RefSeq"/>
        </authorList>
    </citation>
    <scope>IDENTIFICATION</scope>
    <source>
        <tissue evidence="4">Whole body pupa</tissue>
    </source>
</reference>
<feature type="compositionally biased region" description="Basic and acidic residues" evidence="1">
    <location>
        <begin position="148"/>
        <end position="169"/>
    </location>
</feature>
<evidence type="ECO:0000313" key="3">
    <source>
        <dbReference type="Proteomes" id="UP000092443"/>
    </source>
</evidence>
<dbReference type="SUPFAM" id="SSF52540">
    <property type="entry name" value="P-loop containing nucleoside triphosphate hydrolases"/>
    <property type="match status" value="1"/>
</dbReference>
<feature type="domain" description="AAA+ ATPase" evidence="2">
    <location>
        <begin position="672"/>
        <end position="935"/>
    </location>
</feature>
<dbReference type="GeneID" id="119634921"/>
<dbReference type="KEGG" id="gfs:119634921"/>
<dbReference type="Gene3D" id="3.40.50.300">
    <property type="entry name" value="P-loop containing nucleotide triphosphate hydrolases"/>
    <property type="match status" value="2"/>
</dbReference>
<sequence length="1112" mass="128687">MFEEQKTLNNKGNEETEEYLPSSITTYVKDNHIASDAIPIATENGFDLCAEWLNKSDDHLLSDGENKTLKNKGNEKPSTTKNVNVLSKSARKRQAYYEKNAIRTASKIKNETTKKPLPASIKGSVKDNLNSKRKKKKGKGKITTESVSDLKSDGFREKDGGKKEENKEAEEYLAASTAIDINDHSGSDTDWYNKDDDDLLKDVQKTLKKKDIEQNEEYIPPVVKDEYKVAADVDVGPSKVKIFVLRKMSTMNGIDMFLYARTNDTVPNFYKDQIAPNDTQERVLLYTYILAAICQMALPGFQEELLESFMSNNILMEHFRLLIKKLFSKFYKELWSSHTKEMKEFLENVQTLLMQSFKAGLLNAEGVNLVKDLCKIVETSDNPSITSMQISIDFNKNLTYILNENDAAIMDQPKCEFYPTLEELMEPYTPKKPYRGEFTKFKDVRDYIEKHMQWLREMFKDPLHKYVHQMKKDGSNLKKKKGPHLYKEVSIILNEKYFEADHHEFVFVDALGSERSCNECKVPRSLYDQLSRIKIGSLLCFSTNTEFDNLIMATVIYTHEDCLWNGYLAIEIVKQYNIGNIFQTKLLMFETPVFYEAYKNAYSYLKNSDDRNFPFQKYIVFGETESQPPAYLDEKKIYDCDGIGLQPLAKQVPEKLFNLNESQRKAFVTALGRELTLIQGPPGTGKTHLAIHLVKTLIKTAHTPIILLNFTNQTLDKFIMKLSEHTDSIVRFGSNSRSPEVEKFLARNVDYEKNSYRLNKLWYILKEEFRKQFQIVIIKQSEFDGTHDNYEDIRNAYNQLTKTYEKIQTLRTLFQYYVARKKFIVAMTTTFAARNNFLFHLLRSSIVIFEEAAEILESHVVSSLTPYTQHVIMIGDHQQLRPYCKKYPLCLSLFERLFILQKQPLVLTTQYRTRIDIASLLTPTIYKKLDNDDSVSLYPSVRGMAQNVYFMSHAHKEKNTDGKETSMYNVFEIDEIIKLAQYLIKVGEYSAESFVILSPYSNQINRIRNELLRDKNLKFVKACTIDAYQGLESDIVLLSLVRAGKTIGFLKDPHRICVALSRARYGLYMIGNLTLLSKRSSYWLRIQRYLLKQNAVGDKFPLNDNSVVTVPK</sequence>
<proteinExistence type="predicted"/>
<dbReference type="InterPro" id="IPR045055">
    <property type="entry name" value="DNA2/NAM7-like"/>
</dbReference>
<feature type="region of interest" description="Disordered" evidence="1">
    <location>
        <begin position="107"/>
        <end position="169"/>
    </location>
</feature>
<dbReference type="InterPro" id="IPR041679">
    <property type="entry name" value="DNA2/NAM7-like_C"/>
</dbReference>
<dbReference type="PANTHER" id="PTHR10887">
    <property type="entry name" value="DNA2/NAM7 HELICASE FAMILY"/>
    <property type="match status" value="1"/>
</dbReference>
<dbReference type="InterPro" id="IPR047187">
    <property type="entry name" value="SF1_C_Upf1"/>
</dbReference>
<dbReference type="Pfam" id="PF13086">
    <property type="entry name" value="AAA_11"/>
    <property type="match status" value="1"/>
</dbReference>
<dbReference type="AlphaFoldDB" id="A0A8U0WJI2"/>
<dbReference type="InterPro" id="IPR003593">
    <property type="entry name" value="AAA+_ATPase"/>
</dbReference>
<name>A0A8U0WJI2_9MUSC</name>
<evidence type="ECO:0000313" key="4">
    <source>
        <dbReference type="RefSeq" id="XP_037885285.1"/>
    </source>
</evidence>
<dbReference type="SMART" id="SM00382">
    <property type="entry name" value="AAA"/>
    <property type="match status" value="1"/>
</dbReference>